<name>A0A553HWA6_9PEZI</name>
<sequence length="243" mass="28153">MPPGKLREISPKSGSKLWQSLLFHLTLPNKMTVNYLGKKRVMSRSYRDKQVCDALKAAGYDLSTAGLRQAFTPMFQIATPVFIDARAKHRDLWDMLATVQQQLDWARLLGFSVFFELFTRLIESRYRWEKRPVYPFFDYHLYNPIVVELVKFRKAVGDCPQEDSLDVPDYTSWILTDAEFYNELAGGLDEEDGGTGMIQPDERDDLIPPMQMMAIEKDDLVPSMENMTIEKREDHLVAMQLDD</sequence>
<accession>A0A553HWA6</accession>
<organism evidence="1 2">
    <name type="scientific">Xylaria flabelliformis</name>
    <dbReference type="NCBI Taxonomy" id="2512241"/>
    <lineage>
        <taxon>Eukaryota</taxon>
        <taxon>Fungi</taxon>
        <taxon>Dikarya</taxon>
        <taxon>Ascomycota</taxon>
        <taxon>Pezizomycotina</taxon>
        <taxon>Sordariomycetes</taxon>
        <taxon>Xylariomycetidae</taxon>
        <taxon>Xylariales</taxon>
        <taxon>Xylariaceae</taxon>
        <taxon>Xylaria</taxon>
    </lineage>
</organism>
<comment type="caution">
    <text evidence="1">The sequence shown here is derived from an EMBL/GenBank/DDBJ whole genome shotgun (WGS) entry which is preliminary data.</text>
</comment>
<evidence type="ECO:0000313" key="2">
    <source>
        <dbReference type="Proteomes" id="UP000319160"/>
    </source>
</evidence>
<keyword evidence="2" id="KW-1185">Reference proteome</keyword>
<gene>
    <name evidence="1" type="ORF">FHL15_006854</name>
</gene>
<proteinExistence type="predicted"/>
<dbReference type="OrthoDB" id="4731237at2759"/>
<dbReference type="Proteomes" id="UP000319160">
    <property type="component" value="Unassembled WGS sequence"/>
</dbReference>
<evidence type="ECO:0000313" key="1">
    <source>
        <dbReference type="EMBL" id="TRX92239.1"/>
    </source>
</evidence>
<protein>
    <submittedName>
        <fullName evidence="1">Uncharacterized protein</fullName>
    </submittedName>
</protein>
<reference evidence="2" key="1">
    <citation type="submission" date="2019-06" db="EMBL/GenBank/DDBJ databases">
        <title>Draft genome sequence of the griseofulvin-producing fungus Xylaria cubensis strain G536.</title>
        <authorList>
            <person name="Mead M.E."/>
            <person name="Raja H.A."/>
            <person name="Steenwyk J.L."/>
            <person name="Knowles S.L."/>
            <person name="Oberlies N.H."/>
            <person name="Rokas A."/>
        </authorList>
    </citation>
    <scope>NUCLEOTIDE SEQUENCE [LARGE SCALE GENOMIC DNA]</scope>
    <source>
        <strain evidence="2">G536</strain>
    </source>
</reference>
<dbReference type="EMBL" id="VFLP01000038">
    <property type="protein sequence ID" value="TRX92239.1"/>
    <property type="molecule type" value="Genomic_DNA"/>
</dbReference>
<dbReference type="AlphaFoldDB" id="A0A553HWA6"/>